<dbReference type="EMBL" id="JAVDWU010000013">
    <property type="protein sequence ID" value="MDR7152672.1"/>
    <property type="molecule type" value="Genomic_DNA"/>
</dbReference>
<dbReference type="SUPFAM" id="SSF111369">
    <property type="entry name" value="HlyD-like secretion proteins"/>
    <property type="match status" value="1"/>
</dbReference>
<organism evidence="2 3">
    <name type="scientific">Hydrogenophaga palleronii</name>
    <dbReference type="NCBI Taxonomy" id="65655"/>
    <lineage>
        <taxon>Bacteria</taxon>
        <taxon>Pseudomonadati</taxon>
        <taxon>Pseudomonadota</taxon>
        <taxon>Betaproteobacteria</taxon>
        <taxon>Burkholderiales</taxon>
        <taxon>Comamonadaceae</taxon>
        <taxon>Hydrogenophaga</taxon>
    </lineage>
</organism>
<gene>
    <name evidence="2" type="ORF">J2W49_004650</name>
</gene>
<dbReference type="Gene3D" id="2.40.50.100">
    <property type="match status" value="1"/>
</dbReference>
<dbReference type="Gene3D" id="2.40.30.170">
    <property type="match status" value="1"/>
</dbReference>
<feature type="signal peptide" evidence="1">
    <location>
        <begin position="1"/>
        <end position="23"/>
    </location>
</feature>
<dbReference type="Proteomes" id="UP001265700">
    <property type="component" value="Unassembled WGS sequence"/>
</dbReference>
<keyword evidence="1" id="KW-0732">Signal</keyword>
<evidence type="ECO:0000256" key="1">
    <source>
        <dbReference type="SAM" id="SignalP"/>
    </source>
</evidence>
<reference evidence="2 3" key="1">
    <citation type="submission" date="2023-07" db="EMBL/GenBank/DDBJ databases">
        <title>Sorghum-associated microbial communities from plants grown in Nebraska, USA.</title>
        <authorList>
            <person name="Schachtman D."/>
        </authorList>
    </citation>
    <scope>NUCLEOTIDE SEQUENCE [LARGE SCALE GENOMIC DNA]</scope>
    <source>
        <strain evidence="2 3">4249</strain>
    </source>
</reference>
<protein>
    <submittedName>
        <fullName evidence="2">RND family efflux transporter MFP subunit</fullName>
    </submittedName>
</protein>
<accession>A0ABU1WUY7</accession>
<name>A0ABU1WUY7_9BURK</name>
<feature type="chain" id="PRO_5045763617" evidence="1">
    <location>
        <begin position="24"/>
        <end position="263"/>
    </location>
</feature>
<dbReference type="RefSeq" id="WP_310321652.1">
    <property type="nucleotide sequence ID" value="NZ_JAVDWU010000013.1"/>
</dbReference>
<sequence length="263" mass="27950">MSRHALCATALFAGLLLALPATAKSGTASTQAPAPTPAPVAQLAPVRVVLAPSVETTLLSQMPGRLTVLNATLGSNVVKGREVVRFDCEEQLARLKMGDAELAGAEQSMEVKLRLQGMKQATDTEVALAASQVDRARAQSGVYKAQLDHCSVAAPFSGRVVKLHVRPFQGVVAGQPLMDLVGDGPLKIRMNVPSLWLKWLKKGAPFDVAIEETGKRYQARVHAINARVDPVSQTIEIEGQLATRPAELLAGMSGNAFFDAPEQ</sequence>
<evidence type="ECO:0000313" key="2">
    <source>
        <dbReference type="EMBL" id="MDR7152672.1"/>
    </source>
</evidence>
<proteinExistence type="predicted"/>
<evidence type="ECO:0000313" key="3">
    <source>
        <dbReference type="Proteomes" id="UP001265700"/>
    </source>
</evidence>
<comment type="caution">
    <text evidence="2">The sequence shown here is derived from an EMBL/GenBank/DDBJ whole genome shotgun (WGS) entry which is preliminary data.</text>
</comment>
<keyword evidence="3" id="KW-1185">Reference proteome</keyword>
<dbReference type="PANTHER" id="PTHR30469">
    <property type="entry name" value="MULTIDRUG RESISTANCE PROTEIN MDTA"/>
    <property type="match status" value="1"/>
</dbReference>
<dbReference type="PANTHER" id="PTHR30469:SF15">
    <property type="entry name" value="HLYD FAMILY OF SECRETION PROTEINS"/>
    <property type="match status" value="1"/>
</dbReference>